<evidence type="ECO:0000313" key="2">
    <source>
        <dbReference type="EMBL" id="RUS27827.1"/>
    </source>
</evidence>
<dbReference type="GO" id="GO:0005524">
    <property type="term" value="F:ATP binding"/>
    <property type="evidence" value="ECO:0007669"/>
    <property type="project" value="InterPro"/>
</dbReference>
<sequence length="219" mass="24708">MYKDGFGYDATIKRTQDQSTITINGEIFILKKHIYLGGGSNTRGTIVRIVVKPGGTKEYAIKDAWRQSTREPEGDVLKYTTECLRDVWGDLPPKVAVYYNHQDLDTAKSIRKGLKPNGEEPDISHLVMSTVGKRITEYADLRQLLLVLRDALEGLELLFEIGILHRDISINNIIIEPTGHGVIIDLDYAVYTQDLLDGLEKPASYGDWTIHGDWCFGRQ</sequence>
<evidence type="ECO:0000259" key="1">
    <source>
        <dbReference type="PROSITE" id="PS50011"/>
    </source>
</evidence>
<dbReference type="Pfam" id="PF17667">
    <property type="entry name" value="Pkinase_fungal"/>
    <property type="match status" value="2"/>
</dbReference>
<dbReference type="PANTHER" id="PTHR38248">
    <property type="entry name" value="FUNK1 6"/>
    <property type="match status" value="1"/>
</dbReference>
<dbReference type="PROSITE" id="PS00109">
    <property type="entry name" value="PROTEIN_KINASE_TYR"/>
    <property type="match status" value="1"/>
</dbReference>
<comment type="caution">
    <text evidence="2">The sequence shown here is derived from an EMBL/GenBank/DDBJ whole genome shotgun (WGS) entry which is preliminary data.</text>
</comment>
<dbReference type="PROSITE" id="PS50011">
    <property type="entry name" value="PROTEIN_KINASE_DOM"/>
    <property type="match status" value="1"/>
</dbReference>
<evidence type="ECO:0000313" key="3">
    <source>
        <dbReference type="Proteomes" id="UP000274822"/>
    </source>
</evidence>
<keyword evidence="3" id="KW-1185">Reference proteome</keyword>
<accession>A0A433QDJ6</accession>
<organism evidence="2 3">
    <name type="scientific">Jimgerdemannia flammicorona</name>
    <dbReference type="NCBI Taxonomy" id="994334"/>
    <lineage>
        <taxon>Eukaryota</taxon>
        <taxon>Fungi</taxon>
        <taxon>Fungi incertae sedis</taxon>
        <taxon>Mucoromycota</taxon>
        <taxon>Mucoromycotina</taxon>
        <taxon>Endogonomycetes</taxon>
        <taxon>Endogonales</taxon>
        <taxon>Endogonaceae</taxon>
        <taxon>Jimgerdemannia</taxon>
    </lineage>
</organism>
<reference evidence="2 3" key="1">
    <citation type="journal article" date="2018" name="New Phytol.">
        <title>Phylogenomics of Endogonaceae and evolution of mycorrhizas within Mucoromycota.</title>
        <authorList>
            <person name="Chang Y."/>
            <person name="Desiro A."/>
            <person name="Na H."/>
            <person name="Sandor L."/>
            <person name="Lipzen A."/>
            <person name="Clum A."/>
            <person name="Barry K."/>
            <person name="Grigoriev I.V."/>
            <person name="Martin F.M."/>
            <person name="Stajich J.E."/>
            <person name="Smith M.E."/>
            <person name="Bonito G."/>
            <person name="Spatafora J.W."/>
        </authorList>
    </citation>
    <scope>NUCLEOTIDE SEQUENCE [LARGE SCALE GENOMIC DNA]</scope>
    <source>
        <strain evidence="2 3">AD002</strain>
    </source>
</reference>
<dbReference type="EMBL" id="RBNJ01007708">
    <property type="protein sequence ID" value="RUS27827.1"/>
    <property type="molecule type" value="Genomic_DNA"/>
</dbReference>
<feature type="domain" description="Protein kinase" evidence="1">
    <location>
        <begin position="30"/>
        <end position="219"/>
    </location>
</feature>
<dbReference type="InterPro" id="IPR011009">
    <property type="entry name" value="Kinase-like_dom_sf"/>
</dbReference>
<dbReference type="SUPFAM" id="SSF56112">
    <property type="entry name" value="Protein kinase-like (PK-like)"/>
    <property type="match status" value="1"/>
</dbReference>
<dbReference type="InterPro" id="IPR040976">
    <property type="entry name" value="Pkinase_fungal"/>
</dbReference>
<dbReference type="InterPro" id="IPR000719">
    <property type="entry name" value="Prot_kinase_dom"/>
</dbReference>
<protein>
    <recommendedName>
        <fullName evidence="1">Protein kinase domain-containing protein</fullName>
    </recommendedName>
</protein>
<dbReference type="GO" id="GO:0004672">
    <property type="term" value="F:protein kinase activity"/>
    <property type="evidence" value="ECO:0007669"/>
    <property type="project" value="InterPro"/>
</dbReference>
<proteinExistence type="predicted"/>
<dbReference type="Proteomes" id="UP000274822">
    <property type="component" value="Unassembled WGS sequence"/>
</dbReference>
<dbReference type="Gene3D" id="1.10.510.10">
    <property type="entry name" value="Transferase(Phosphotransferase) domain 1"/>
    <property type="match status" value="1"/>
</dbReference>
<dbReference type="PANTHER" id="PTHR38248:SF2">
    <property type="entry name" value="FUNK1 11"/>
    <property type="match status" value="1"/>
</dbReference>
<dbReference type="AlphaFoldDB" id="A0A433QDJ6"/>
<dbReference type="InterPro" id="IPR008266">
    <property type="entry name" value="Tyr_kinase_AS"/>
</dbReference>
<gene>
    <name evidence="2" type="ORF">BC938DRAFT_482676</name>
</gene>
<name>A0A433QDJ6_9FUNG</name>